<evidence type="ECO:0000313" key="9">
    <source>
        <dbReference type="Proteomes" id="UP000542342"/>
    </source>
</evidence>
<feature type="domain" description="Peptidase S54 rhomboid" evidence="7">
    <location>
        <begin position="65"/>
        <end position="206"/>
    </location>
</feature>
<keyword evidence="8" id="KW-0645">Protease</keyword>
<protein>
    <submittedName>
        <fullName evidence="8">Rhomboid family intramembrane serine protease</fullName>
    </submittedName>
</protein>
<feature type="transmembrane region" description="Helical" evidence="6">
    <location>
        <begin position="134"/>
        <end position="151"/>
    </location>
</feature>
<dbReference type="RefSeq" id="WP_194537401.1">
    <property type="nucleotide sequence ID" value="NZ_JACEFB010000003.1"/>
</dbReference>
<feature type="compositionally biased region" description="Low complexity" evidence="5">
    <location>
        <begin position="251"/>
        <end position="263"/>
    </location>
</feature>
<dbReference type="SUPFAM" id="SSF144091">
    <property type="entry name" value="Rhomboid-like"/>
    <property type="match status" value="1"/>
</dbReference>
<keyword evidence="3 6" id="KW-1133">Transmembrane helix</keyword>
<evidence type="ECO:0000256" key="2">
    <source>
        <dbReference type="ARBA" id="ARBA00022692"/>
    </source>
</evidence>
<feature type="transmembrane region" description="Helical" evidence="6">
    <location>
        <begin position="21"/>
        <end position="40"/>
    </location>
</feature>
<feature type="transmembrane region" description="Helical" evidence="6">
    <location>
        <begin position="106"/>
        <end position="128"/>
    </location>
</feature>
<feature type="region of interest" description="Disordered" evidence="5">
    <location>
        <begin position="233"/>
        <end position="264"/>
    </location>
</feature>
<dbReference type="InterPro" id="IPR050925">
    <property type="entry name" value="Rhomboid_protease_S54"/>
</dbReference>
<proteinExistence type="predicted"/>
<accession>A0A7V8VDC3</accession>
<evidence type="ECO:0000256" key="4">
    <source>
        <dbReference type="ARBA" id="ARBA00023136"/>
    </source>
</evidence>
<dbReference type="PANTHER" id="PTHR43731:SF26">
    <property type="entry name" value="RHOMBOID-LIKE PROTEIN 10, CHLOROPLASTIC"/>
    <property type="match status" value="1"/>
</dbReference>
<evidence type="ECO:0000259" key="7">
    <source>
        <dbReference type="Pfam" id="PF01694"/>
    </source>
</evidence>
<keyword evidence="2 6" id="KW-0812">Transmembrane</keyword>
<dbReference type="Gene3D" id="1.20.1540.10">
    <property type="entry name" value="Rhomboid-like"/>
    <property type="match status" value="1"/>
</dbReference>
<feature type="transmembrane region" description="Helical" evidence="6">
    <location>
        <begin position="188"/>
        <end position="206"/>
    </location>
</feature>
<name>A0A7V8VDC3_9BACT</name>
<comment type="subcellular location">
    <subcellularLocation>
        <location evidence="1">Membrane</location>
        <topology evidence="1">Multi-pass membrane protein</topology>
    </subcellularLocation>
</comment>
<dbReference type="GO" id="GO:0004252">
    <property type="term" value="F:serine-type endopeptidase activity"/>
    <property type="evidence" value="ECO:0007669"/>
    <property type="project" value="InterPro"/>
</dbReference>
<evidence type="ECO:0000256" key="5">
    <source>
        <dbReference type="SAM" id="MobiDB-lite"/>
    </source>
</evidence>
<evidence type="ECO:0000256" key="3">
    <source>
        <dbReference type="ARBA" id="ARBA00022989"/>
    </source>
</evidence>
<dbReference type="EMBL" id="JACEFB010000003">
    <property type="protein sequence ID" value="MBA2225980.1"/>
    <property type="molecule type" value="Genomic_DNA"/>
</dbReference>
<feature type="transmembrane region" description="Helical" evidence="6">
    <location>
        <begin position="75"/>
        <end position="94"/>
    </location>
</feature>
<dbReference type="Proteomes" id="UP000542342">
    <property type="component" value="Unassembled WGS sequence"/>
</dbReference>
<dbReference type="InterPro" id="IPR022764">
    <property type="entry name" value="Peptidase_S54_rhomboid_dom"/>
</dbReference>
<dbReference type="GO" id="GO:0016020">
    <property type="term" value="C:membrane"/>
    <property type="evidence" value="ECO:0007669"/>
    <property type="project" value="UniProtKB-SubCell"/>
</dbReference>
<keyword evidence="8" id="KW-0378">Hydrolase</keyword>
<keyword evidence="4 6" id="KW-0472">Membrane</keyword>
<dbReference type="Pfam" id="PF01694">
    <property type="entry name" value="Rhomboid"/>
    <property type="match status" value="1"/>
</dbReference>
<dbReference type="GO" id="GO:0006508">
    <property type="term" value="P:proteolysis"/>
    <property type="evidence" value="ECO:0007669"/>
    <property type="project" value="UniProtKB-KW"/>
</dbReference>
<gene>
    <name evidence="8" type="ORF">H0921_07380</name>
</gene>
<sequence>MGIMDRDYYSEDRHGRWGQTWRGWGVAVWIIVLTSVVFLLQHVGDVRNNPLLGWGAYHPRRVVAGEVWRLVTPLVLHHSIWHLFANMLLVYWAGSRLSAIHGEVEYGVYYVLAGVLGYAVATGLYGAGVLAGEPAVGANAAVAATLVLFACHFPRQQVLLFFVLPLPVWSIAVLYVGLDLLIMVGNGWQTAAAIDLVGAGFGWLYYRYNWHLTGRWWPEKKRRASSSVRPVLRVTTPPDSDSVVMEGGSGEEAAPSTASSSSTVDFEAEVDRVLAKVSQYGQASLTAEERAILFQASELYKKRRR</sequence>
<evidence type="ECO:0000256" key="1">
    <source>
        <dbReference type="ARBA" id="ARBA00004141"/>
    </source>
</evidence>
<dbReference type="AlphaFoldDB" id="A0A7V8VDC3"/>
<comment type="caution">
    <text evidence="8">The sequence shown here is derived from an EMBL/GenBank/DDBJ whole genome shotgun (WGS) entry which is preliminary data.</text>
</comment>
<reference evidence="8 9" key="1">
    <citation type="submission" date="2020-07" db="EMBL/GenBank/DDBJ databases">
        <title>Thermogemmata thermophila gen. nov., sp. nov., a novel moderate thermophilic planctomycete from a Kamchatka hot spring.</title>
        <authorList>
            <person name="Elcheninov A.G."/>
            <person name="Podosokorskaya O.A."/>
            <person name="Kovaleva O.L."/>
            <person name="Novikov A."/>
            <person name="Bonch-Osmolovskaya E.A."/>
            <person name="Toshchakov S.V."/>
            <person name="Kublanov I.V."/>
        </authorList>
    </citation>
    <scope>NUCLEOTIDE SEQUENCE [LARGE SCALE GENOMIC DNA]</scope>
    <source>
        <strain evidence="8 9">2918</strain>
    </source>
</reference>
<dbReference type="InterPro" id="IPR035952">
    <property type="entry name" value="Rhomboid-like_sf"/>
</dbReference>
<evidence type="ECO:0000256" key="6">
    <source>
        <dbReference type="SAM" id="Phobius"/>
    </source>
</evidence>
<feature type="transmembrane region" description="Helical" evidence="6">
    <location>
        <begin position="158"/>
        <end position="182"/>
    </location>
</feature>
<keyword evidence="9" id="KW-1185">Reference proteome</keyword>
<organism evidence="8 9">
    <name type="scientific">Thermogemmata fonticola</name>
    <dbReference type="NCBI Taxonomy" id="2755323"/>
    <lineage>
        <taxon>Bacteria</taxon>
        <taxon>Pseudomonadati</taxon>
        <taxon>Planctomycetota</taxon>
        <taxon>Planctomycetia</taxon>
        <taxon>Gemmatales</taxon>
        <taxon>Gemmataceae</taxon>
        <taxon>Thermogemmata</taxon>
    </lineage>
</organism>
<dbReference type="PANTHER" id="PTHR43731">
    <property type="entry name" value="RHOMBOID PROTEASE"/>
    <property type="match status" value="1"/>
</dbReference>
<evidence type="ECO:0000313" key="8">
    <source>
        <dbReference type="EMBL" id="MBA2225980.1"/>
    </source>
</evidence>